<name>A0A1I7XBX3_HETBA</name>
<sequence>MAPVEPSITDSAASEIVQLNNMISEGLDKIAIHQQSLERKCTRSVHVEDMLYNQLNDIQKSCDETAGIIQDLQKRIPRLRETGLLFSSIVVQIYITSLHLNEVTSDEFHYTLLPAAQVENIEKI</sequence>
<keyword evidence="1" id="KW-1185">Reference proteome</keyword>
<reference evidence="2" key="1">
    <citation type="submission" date="2016-11" db="UniProtKB">
        <authorList>
            <consortium name="WormBaseParasite"/>
        </authorList>
    </citation>
    <scope>IDENTIFICATION</scope>
</reference>
<protein>
    <submittedName>
        <fullName evidence="2">BLOC-1-related complex subunit 5</fullName>
    </submittedName>
</protein>
<dbReference type="Proteomes" id="UP000095283">
    <property type="component" value="Unplaced"/>
</dbReference>
<dbReference type="WBParaSite" id="Hba_14863">
    <property type="protein sequence ID" value="Hba_14863"/>
    <property type="gene ID" value="Hba_14863"/>
</dbReference>
<dbReference type="AlphaFoldDB" id="A0A1I7XBX3"/>
<organism evidence="1 2">
    <name type="scientific">Heterorhabditis bacteriophora</name>
    <name type="common">Entomopathogenic nematode worm</name>
    <dbReference type="NCBI Taxonomy" id="37862"/>
    <lineage>
        <taxon>Eukaryota</taxon>
        <taxon>Metazoa</taxon>
        <taxon>Ecdysozoa</taxon>
        <taxon>Nematoda</taxon>
        <taxon>Chromadorea</taxon>
        <taxon>Rhabditida</taxon>
        <taxon>Rhabditina</taxon>
        <taxon>Rhabditomorpha</taxon>
        <taxon>Strongyloidea</taxon>
        <taxon>Heterorhabditidae</taxon>
        <taxon>Heterorhabditis</taxon>
    </lineage>
</organism>
<evidence type="ECO:0000313" key="1">
    <source>
        <dbReference type="Proteomes" id="UP000095283"/>
    </source>
</evidence>
<evidence type="ECO:0000313" key="2">
    <source>
        <dbReference type="WBParaSite" id="Hba_14863"/>
    </source>
</evidence>
<proteinExistence type="predicted"/>
<accession>A0A1I7XBX3</accession>